<evidence type="ECO:0000313" key="3">
    <source>
        <dbReference type="EMBL" id="MFC7346176.1"/>
    </source>
</evidence>
<keyword evidence="4" id="KW-1185">Reference proteome</keyword>
<dbReference type="CDD" id="cd00063">
    <property type="entry name" value="FN3"/>
    <property type="match status" value="1"/>
</dbReference>
<comment type="caution">
    <text evidence="3">The sequence shown here is derived from an EMBL/GenBank/DDBJ whole genome shotgun (WGS) entry which is preliminary data.</text>
</comment>
<dbReference type="InterPro" id="IPR026444">
    <property type="entry name" value="Secre_tail"/>
</dbReference>
<feature type="domain" description="Fibronectin type-III" evidence="2">
    <location>
        <begin position="35"/>
        <end position="123"/>
    </location>
</feature>
<keyword evidence="1" id="KW-0732">Signal</keyword>
<dbReference type="Pfam" id="PF18962">
    <property type="entry name" value="Por_Secre_tail"/>
    <property type="match status" value="1"/>
</dbReference>
<dbReference type="InterPro" id="IPR013783">
    <property type="entry name" value="Ig-like_fold"/>
</dbReference>
<evidence type="ECO:0000259" key="2">
    <source>
        <dbReference type="PROSITE" id="PS50853"/>
    </source>
</evidence>
<sequence length="362" mass="39693">MTKNLLCLFFALFVFNFHQSKNKIEKYEFFCDTLAPANVAVTNISHIEATVSWANDPNTTNYVVEYRPVGNFAWISPLTPTGQNFVSLSGLMPCTAYEVRVAKICNNVSGTWSPILIFNTKLNYCTSEAANSVIMHTSNVTVTPSGATPMISNSAASLYTDYRSDASRKVYLIWDSVNNEISVTKSGAVNPNAAFVTVWIDFNANGVFETSEIILNSTGASSNISNGQFAVPSLASVGGNIACSVTMRVVFSNTAVANGCGTFGYGEVEDYDVYLTGSSELSVNDLHHPKEITVYPNPVSDILFIQGILSEEHYKIYNSAGQLVSEGNSQNKTVNVQHFTKGVYFIQIKDRENITRLKFIKK</sequence>
<dbReference type="Proteomes" id="UP001596550">
    <property type="component" value="Unassembled WGS sequence"/>
</dbReference>
<dbReference type="Pfam" id="PF20009">
    <property type="entry name" value="GEVED"/>
    <property type="match status" value="1"/>
</dbReference>
<dbReference type="Gene3D" id="2.60.40.10">
    <property type="entry name" value="Immunoglobulins"/>
    <property type="match status" value="1"/>
</dbReference>
<dbReference type="SUPFAM" id="SSF49265">
    <property type="entry name" value="Fibronectin type III"/>
    <property type="match status" value="1"/>
</dbReference>
<accession>A0ABW2LZP6</accession>
<dbReference type="PROSITE" id="PS50853">
    <property type="entry name" value="FN3"/>
    <property type="match status" value="1"/>
</dbReference>
<protein>
    <submittedName>
        <fullName evidence="3">GEVED domain-containing protein</fullName>
    </submittedName>
</protein>
<dbReference type="NCBIfam" id="TIGR04183">
    <property type="entry name" value="Por_Secre_tail"/>
    <property type="match status" value="1"/>
</dbReference>
<reference evidence="4" key="1">
    <citation type="journal article" date="2019" name="Int. J. Syst. Evol. Microbiol.">
        <title>The Global Catalogue of Microorganisms (GCM) 10K type strain sequencing project: providing services to taxonomists for standard genome sequencing and annotation.</title>
        <authorList>
            <consortium name="The Broad Institute Genomics Platform"/>
            <consortium name="The Broad Institute Genome Sequencing Center for Infectious Disease"/>
            <person name="Wu L."/>
            <person name="Ma J."/>
        </authorList>
    </citation>
    <scope>NUCLEOTIDE SEQUENCE [LARGE SCALE GENOMIC DNA]</scope>
    <source>
        <strain evidence="4">CCUG 54781</strain>
    </source>
</reference>
<proteinExistence type="predicted"/>
<dbReference type="RefSeq" id="WP_378174989.1">
    <property type="nucleotide sequence ID" value="NZ_JBHTCR010000002.1"/>
</dbReference>
<gene>
    <name evidence="3" type="ORF">ACFQO9_05500</name>
</gene>
<dbReference type="InterPro" id="IPR036116">
    <property type="entry name" value="FN3_sf"/>
</dbReference>
<organism evidence="3 4">
    <name type="scientific">Chryseobacterium zhengzhouense</name>
    <dbReference type="NCBI Taxonomy" id="1636086"/>
    <lineage>
        <taxon>Bacteria</taxon>
        <taxon>Pseudomonadati</taxon>
        <taxon>Bacteroidota</taxon>
        <taxon>Flavobacteriia</taxon>
        <taxon>Flavobacteriales</taxon>
        <taxon>Weeksellaceae</taxon>
        <taxon>Chryseobacterium group</taxon>
        <taxon>Chryseobacterium</taxon>
    </lineage>
</organism>
<dbReference type="Pfam" id="PF00041">
    <property type="entry name" value="fn3"/>
    <property type="match status" value="1"/>
</dbReference>
<evidence type="ECO:0000313" key="4">
    <source>
        <dbReference type="Proteomes" id="UP001596550"/>
    </source>
</evidence>
<dbReference type="InterPro" id="IPR003961">
    <property type="entry name" value="FN3_dom"/>
</dbReference>
<dbReference type="SMART" id="SM00060">
    <property type="entry name" value="FN3"/>
    <property type="match status" value="1"/>
</dbReference>
<name>A0ABW2LZP6_9FLAO</name>
<evidence type="ECO:0000256" key="1">
    <source>
        <dbReference type="ARBA" id="ARBA00022729"/>
    </source>
</evidence>
<dbReference type="EMBL" id="JBHTCR010000002">
    <property type="protein sequence ID" value="MFC7346176.1"/>
    <property type="molecule type" value="Genomic_DNA"/>
</dbReference>
<dbReference type="InterPro" id="IPR045474">
    <property type="entry name" value="GEVED"/>
</dbReference>